<dbReference type="AlphaFoldDB" id="A0AAX6EX69"/>
<gene>
    <name evidence="2" type="ORF">M6B38_164610</name>
</gene>
<evidence type="ECO:0000256" key="1">
    <source>
        <dbReference type="SAM" id="MobiDB-lite"/>
    </source>
</evidence>
<reference evidence="2" key="1">
    <citation type="journal article" date="2023" name="GigaByte">
        <title>Genome assembly of the bearded iris, Iris pallida Lam.</title>
        <authorList>
            <person name="Bruccoleri R.E."/>
            <person name="Oakeley E.J."/>
            <person name="Faust A.M.E."/>
            <person name="Altorfer M."/>
            <person name="Dessus-Babus S."/>
            <person name="Burckhardt D."/>
            <person name="Oertli M."/>
            <person name="Naumann U."/>
            <person name="Petersen F."/>
            <person name="Wong J."/>
        </authorList>
    </citation>
    <scope>NUCLEOTIDE SEQUENCE</scope>
    <source>
        <strain evidence="2">GSM-AAB239-AS_SAM_17_03QT</strain>
    </source>
</reference>
<comment type="caution">
    <text evidence="2">The sequence shown here is derived from an EMBL/GenBank/DDBJ whole genome shotgun (WGS) entry which is preliminary data.</text>
</comment>
<feature type="region of interest" description="Disordered" evidence="1">
    <location>
        <begin position="1"/>
        <end position="85"/>
    </location>
</feature>
<dbReference type="EMBL" id="JANAVB010033220">
    <property type="protein sequence ID" value="KAJ6808613.1"/>
    <property type="molecule type" value="Genomic_DNA"/>
</dbReference>
<reference evidence="2" key="2">
    <citation type="submission" date="2023-04" db="EMBL/GenBank/DDBJ databases">
        <authorList>
            <person name="Bruccoleri R.E."/>
            <person name="Oakeley E.J."/>
            <person name="Faust A.-M."/>
            <person name="Dessus-Babus S."/>
            <person name="Altorfer M."/>
            <person name="Burckhardt D."/>
            <person name="Oertli M."/>
            <person name="Naumann U."/>
            <person name="Petersen F."/>
            <person name="Wong J."/>
        </authorList>
    </citation>
    <scope>NUCLEOTIDE SEQUENCE</scope>
    <source>
        <strain evidence="2">GSM-AAB239-AS_SAM_17_03QT</strain>
        <tissue evidence="2">Leaf</tissue>
    </source>
</reference>
<dbReference type="Proteomes" id="UP001140949">
    <property type="component" value="Unassembled WGS sequence"/>
</dbReference>
<feature type="compositionally biased region" description="Basic and acidic residues" evidence="1">
    <location>
        <begin position="74"/>
        <end position="85"/>
    </location>
</feature>
<keyword evidence="3" id="KW-1185">Reference proteome</keyword>
<evidence type="ECO:0000313" key="3">
    <source>
        <dbReference type="Proteomes" id="UP001140949"/>
    </source>
</evidence>
<feature type="compositionally biased region" description="Polar residues" evidence="1">
    <location>
        <begin position="36"/>
        <end position="48"/>
    </location>
</feature>
<protein>
    <submittedName>
        <fullName evidence="2">Uncharacterized protein</fullName>
    </submittedName>
</protein>
<name>A0AAX6EX69_IRIPA</name>
<sequence length="85" mass="9552">MLPPDSAMIDESKPFSPPREHRSFMTRSQESPEELPSSTHPMSRSATAEESPRPPGVQIRSRDRRQTPLSPLPDLHRLLEGHVAS</sequence>
<feature type="compositionally biased region" description="Basic and acidic residues" evidence="1">
    <location>
        <begin position="10"/>
        <end position="23"/>
    </location>
</feature>
<organism evidence="2 3">
    <name type="scientific">Iris pallida</name>
    <name type="common">Sweet iris</name>
    <dbReference type="NCBI Taxonomy" id="29817"/>
    <lineage>
        <taxon>Eukaryota</taxon>
        <taxon>Viridiplantae</taxon>
        <taxon>Streptophyta</taxon>
        <taxon>Embryophyta</taxon>
        <taxon>Tracheophyta</taxon>
        <taxon>Spermatophyta</taxon>
        <taxon>Magnoliopsida</taxon>
        <taxon>Liliopsida</taxon>
        <taxon>Asparagales</taxon>
        <taxon>Iridaceae</taxon>
        <taxon>Iridoideae</taxon>
        <taxon>Irideae</taxon>
        <taxon>Iris</taxon>
    </lineage>
</organism>
<evidence type="ECO:0000313" key="2">
    <source>
        <dbReference type="EMBL" id="KAJ6808613.1"/>
    </source>
</evidence>
<accession>A0AAX6EX69</accession>
<proteinExistence type="predicted"/>